<evidence type="ECO:0000256" key="1">
    <source>
        <dbReference type="ARBA" id="ARBA00004127"/>
    </source>
</evidence>
<feature type="region of interest" description="Disordered" evidence="7">
    <location>
        <begin position="1"/>
        <end position="39"/>
    </location>
</feature>
<feature type="transmembrane region" description="Helical" evidence="8">
    <location>
        <begin position="202"/>
        <end position="223"/>
    </location>
</feature>
<evidence type="ECO:0000256" key="7">
    <source>
        <dbReference type="SAM" id="MobiDB-lite"/>
    </source>
</evidence>
<dbReference type="Pfam" id="PF07690">
    <property type="entry name" value="MFS_1"/>
    <property type="match status" value="1"/>
</dbReference>
<dbReference type="PANTHER" id="PTHR23514">
    <property type="entry name" value="BYPASS OF STOP CODON PROTEIN 6"/>
    <property type="match status" value="1"/>
</dbReference>
<comment type="caution">
    <text evidence="10">The sequence shown here is derived from an EMBL/GenBank/DDBJ whole genome shotgun (WGS) entry which is preliminary data.</text>
</comment>
<dbReference type="GO" id="GO:0016020">
    <property type="term" value="C:membrane"/>
    <property type="evidence" value="ECO:0007669"/>
    <property type="project" value="TreeGrafter"/>
</dbReference>
<feature type="transmembrane region" description="Helical" evidence="8">
    <location>
        <begin position="408"/>
        <end position="430"/>
    </location>
</feature>
<accession>A0A9P6GDP8</accession>
<keyword evidence="4 8" id="KW-0812">Transmembrane</keyword>
<dbReference type="InterPro" id="IPR011701">
    <property type="entry name" value="MFS"/>
</dbReference>
<dbReference type="SUPFAM" id="SSF103473">
    <property type="entry name" value="MFS general substrate transporter"/>
    <property type="match status" value="1"/>
</dbReference>
<dbReference type="InterPro" id="IPR051788">
    <property type="entry name" value="MFS_Transporter"/>
</dbReference>
<keyword evidence="6 8" id="KW-0472">Membrane</keyword>
<feature type="transmembrane region" description="Helical" evidence="8">
    <location>
        <begin position="255"/>
        <end position="276"/>
    </location>
</feature>
<feature type="transmembrane region" description="Helical" evidence="8">
    <location>
        <begin position="113"/>
        <end position="131"/>
    </location>
</feature>
<evidence type="ECO:0000256" key="3">
    <source>
        <dbReference type="ARBA" id="ARBA00022448"/>
    </source>
</evidence>
<dbReference type="EMBL" id="WJXW01000010">
    <property type="protein sequence ID" value="KAF9732334.1"/>
    <property type="molecule type" value="Genomic_DNA"/>
</dbReference>
<keyword evidence="3" id="KW-0813">Transport</keyword>
<feature type="domain" description="Major facilitator superfamily (MFS) profile" evidence="9">
    <location>
        <begin position="48"/>
        <end position="435"/>
    </location>
</feature>
<reference evidence="10" key="1">
    <citation type="journal article" date="2020" name="Mol. Plant Microbe Interact.">
        <title>Genome Sequence of the Biocontrol Agent Coniothyrium minitans strain Conio (IMI 134523).</title>
        <authorList>
            <person name="Patel D."/>
            <person name="Shittu T.A."/>
            <person name="Baroncelli R."/>
            <person name="Muthumeenakshi S."/>
            <person name="Osborne T.H."/>
            <person name="Janganan T.K."/>
            <person name="Sreenivasaprasad S."/>
        </authorList>
    </citation>
    <scope>NUCLEOTIDE SEQUENCE</scope>
    <source>
        <strain evidence="10">Conio</strain>
    </source>
</reference>
<dbReference type="FunFam" id="1.20.1250.20:FF:000286">
    <property type="entry name" value="MFS efflux transporter"/>
    <property type="match status" value="1"/>
</dbReference>
<organism evidence="10 11">
    <name type="scientific">Paraphaeosphaeria minitans</name>
    <dbReference type="NCBI Taxonomy" id="565426"/>
    <lineage>
        <taxon>Eukaryota</taxon>
        <taxon>Fungi</taxon>
        <taxon>Dikarya</taxon>
        <taxon>Ascomycota</taxon>
        <taxon>Pezizomycotina</taxon>
        <taxon>Dothideomycetes</taxon>
        <taxon>Pleosporomycetidae</taxon>
        <taxon>Pleosporales</taxon>
        <taxon>Massarineae</taxon>
        <taxon>Didymosphaeriaceae</taxon>
        <taxon>Paraphaeosphaeria</taxon>
    </lineage>
</organism>
<dbReference type="GO" id="GO:0022857">
    <property type="term" value="F:transmembrane transporter activity"/>
    <property type="evidence" value="ECO:0007669"/>
    <property type="project" value="InterPro"/>
</dbReference>
<gene>
    <name evidence="10" type="ORF">PMIN01_09192</name>
</gene>
<evidence type="ECO:0000256" key="5">
    <source>
        <dbReference type="ARBA" id="ARBA00022989"/>
    </source>
</evidence>
<keyword evidence="11" id="KW-1185">Reference proteome</keyword>
<proteinExistence type="inferred from homology"/>
<dbReference type="AlphaFoldDB" id="A0A9P6GDP8"/>
<evidence type="ECO:0000256" key="8">
    <source>
        <dbReference type="SAM" id="Phobius"/>
    </source>
</evidence>
<feature type="transmembrane region" description="Helical" evidence="8">
    <location>
        <begin position="320"/>
        <end position="339"/>
    </location>
</feature>
<dbReference type="InterPro" id="IPR036259">
    <property type="entry name" value="MFS_trans_sf"/>
</dbReference>
<evidence type="ECO:0000256" key="2">
    <source>
        <dbReference type="ARBA" id="ARBA00008335"/>
    </source>
</evidence>
<evidence type="ECO:0000313" key="10">
    <source>
        <dbReference type="EMBL" id="KAF9732334.1"/>
    </source>
</evidence>
<evidence type="ECO:0000256" key="6">
    <source>
        <dbReference type="ARBA" id="ARBA00023136"/>
    </source>
</evidence>
<feature type="transmembrane region" description="Helical" evidence="8">
    <location>
        <begin position="49"/>
        <end position="70"/>
    </location>
</feature>
<dbReference type="OrthoDB" id="413079at2759"/>
<dbReference type="Proteomes" id="UP000756921">
    <property type="component" value="Unassembled WGS sequence"/>
</dbReference>
<evidence type="ECO:0000313" key="11">
    <source>
        <dbReference type="Proteomes" id="UP000756921"/>
    </source>
</evidence>
<feature type="transmembrane region" description="Helical" evidence="8">
    <location>
        <begin position="171"/>
        <end position="190"/>
    </location>
</feature>
<keyword evidence="5 8" id="KW-1133">Transmembrane helix</keyword>
<evidence type="ECO:0000256" key="4">
    <source>
        <dbReference type="ARBA" id="ARBA00022692"/>
    </source>
</evidence>
<dbReference type="GO" id="GO:0012505">
    <property type="term" value="C:endomembrane system"/>
    <property type="evidence" value="ECO:0007669"/>
    <property type="project" value="UniProtKB-SubCell"/>
</dbReference>
<comment type="similarity">
    <text evidence="2">Belongs to the major facilitator superfamily.</text>
</comment>
<comment type="subcellular location">
    <subcellularLocation>
        <location evidence="1">Endomembrane system</location>
        <topology evidence="1">Multi-pass membrane protein</topology>
    </subcellularLocation>
</comment>
<evidence type="ECO:0000259" key="9">
    <source>
        <dbReference type="PROSITE" id="PS50850"/>
    </source>
</evidence>
<feature type="transmembrane region" description="Helical" evidence="8">
    <location>
        <begin position="345"/>
        <end position="366"/>
    </location>
</feature>
<feature type="transmembrane region" description="Helical" evidence="8">
    <location>
        <begin position="378"/>
        <end position="402"/>
    </location>
</feature>
<protein>
    <submittedName>
        <fullName evidence="10">Major facilitator superfamily transporter</fullName>
    </submittedName>
</protein>
<name>A0A9P6GDP8_9PLEO</name>
<sequence>MPFPHANETTRLLDASDDDSGTPQLAQDQNETDDRAEDRPMSTSLNFRIAATMLSFMVTGLFNASIGVMLAPMSHHYSLTDLHVSFIFLCGPIGYVLASPSNASIHSLLGQRGIALIGPLLHTLAALGIAVHPPFPIVLVAFVVNAMGIGLVDGSWCAWAGGLEKANVVSGLLHGSYSTGAAFGPFFAGLSLGEAAMPWWGWYYVLAGASVLELAILVTAFRFENASKFQSSKSHITLEPGSTSWREIFQHPGTWFSAMYFLTYVGIETAISGWVVSFVGRSRHASTYLASLSSSGYWAGMAVGRLTLGYVTERIGVRRAAAMYLHCAIGLLLLFALISSPIVSIVVMASAGFVMGPLFPSGVVVLSELLPRELHVSAVSFVASVGQIGGAALPFGIGAVVQGLGIGVFRWVILIFSCIALCVWILFAQLKPRDVARQMMD</sequence>
<dbReference type="InterPro" id="IPR020846">
    <property type="entry name" value="MFS_dom"/>
</dbReference>
<dbReference type="Gene3D" id="1.20.1250.20">
    <property type="entry name" value="MFS general substrate transporter like domains"/>
    <property type="match status" value="2"/>
</dbReference>
<dbReference type="PROSITE" id="PS50850">
    <property type="entry name" value="MFS"/>
    <property type="match status" value="1"/>
</dbReference>
<dbReference type="PANTHER" id="PTHR23514:SF3">
    <property type="entry name" value="BYPASS OF STOP CODON PROTEIN 6"/>
    <property type="match status" value="1"/>
</dbReference>
<feature type="transmembrane region" description="Helical" evidence="8">
    <location>
        <begin position="82"/>
        <end position="101"/>
    </location>
</feature>
<feature type="transmembrane region" description="Helical" evidence="8">
    <location>
        <begin position="137"/>
        <end position="159"/>
    </location>
</feature>